<feature type="compositionally biased region" description="Basic and acidic residues" evidence="8">
    <location>
        <begin position="182"/>
        <end position="191"/>
    </location>
</feature>
<dbReference type="CDD" id="cd05162">
    <property type="entry name" value="PWWP"/>
    <property type="match status" value="1"/>
</dbReference>
<gene>
    <name evidence="13" type="ORF">HKI87_16g84010</name>
</gene>
<dbReference type="InterPro" id="IPR050777">
    <property type="entry name" value="SET2_Histone-Lys_MeTrsfase"/>
</dbReference>
<evidence type="ECO:0000259" key="10">
    <source>
        <dbReference type="PROSITE" id="PS50812"/>
    </source>
</evidence>
<dbReference type="InterPro" id="IPR046341">
    <property type="entry name" value="SET_dom_sf"/>
</dbReference>
<evidence type="ECO:0000256" key="6">
    <source>
        <dbReference type="ARBA" id="ARBA00022691"/>
    </source>
</evidence>
<dbReference type="PROSITE" id="PS50868">
    <property type="entry name" value="POST_SET"/>
    <property type="match status" value="1"/>
</dbReference>
<keyword evidence="14" id="KW-1185">Reference proteome</keyword>
<evidence type="ECO:0000256" key="3">
    <source>
        <dbReference type="ARBA" id="ARBA00022454"/>
    </source>
</evidence>
<dbReference type="Pfam" id="PF00855">
    <property type="entry name" value="PWWP"/>
    <property type="match status" value="1"/>
</dbReference>
<evidence type="ECO:0000256" key="5">
    <source>
        <dbReference type="ARBA" id="ARBA00022679"/>
    </source>
</evidence>
<evidence type="ECO:0000256" key="8">
    <source>
        <dbReference type="SAM" id="MobiDB-lite"/>
    </source>
</evidence>
<feature type="compositionally biased region" description="Basic residues" evidence="8">
    <location>
        <begin position="532"/>
        <end position="541"/>
    </location>
</feature>
<feature type="domain" description="Post-SET" evidence="11">
    <location>
        <begin position="449"/>
        <end position="465"/>
    </location>
</feature>
<dbReference type="InterPro" id="IPR001214">
    <property type="entry name" value="SET_dom"/>
</dbReference>
<dbReference type="PROSITE" id="PS50280">
    <property type="entry name" value="SET"/>
    <property type="match status" value="1"/>
</dbReference>
<dbReference type="PROSITE" id="PS51215">
    <property type="entry name" value="AWS"/>
    <property type="match status" value="1"/>
</dbReference>
<dbReference type="GO" id="GO:0005694">
    <property type="term" value="C:chromosome"/>
    <property type="evidence" value="ECO:0007669"/>
    <property type="project" value="UniProtKB-SubCell"/>
</dbReference>
<reference evidence="13 14" key="1">
    <citation type="submission" date="2024-03" db="EMBL/GenBank/DDBJ databases">
        <title>Complete genome sequence of the green alga Chloropicon roscoffensis RCC1871.</title>
        <authorList>
            <person name="Lemieux C."/>
            <person name="Pombert J.-F."/>
            <person name="Otis C."/>
            <person name="Turmel M."/>
        </authorList>
    </citation>
    <scope>NUCLEOTIDE SEQUENCE [LARGE SCALE GENOMIC DNA]</scope>
    <source>
        <strain evidence="13 14">RCC1871</strain>
    </source>
</reference>
<dbReference type="SUPFAM" id="SSF82199">
    <property type="entry name" value="SET domain"/>
    <property type="match status" value="1"/>
</dbReference>
<keyword evidence="6" id="KW-0949">S-adenosyl-L-methionine</keyword>
<dbReference type="EMBL" id="CP151516">
    <property type="protein sequence ID" value="WZN66830.1"/>
    <property type="molecule type" value="Genomic_DNA"/>
</dbReference>
<dbReference type="Proteomes" id="UP001472866">
    <property type="component" value="Chromosome 16"/>
</dbReference>
<dbReference type="InterPro" id="IPR000313">
    <property type="entry name" value="PWWP_dom"/>
</dbReference>
<keyword evidence="7" id="KW-0539">Nucleus</keyword>
<dbReference type="InterPro" id="IPR006560">
    <property type="entry name" value="AWS_dom"/>
</dbReference>
<comment type="subcellular location">
    <subcellularLocation>
        <location evidence="2">Chromosome</location>
    </subcellularLocation>
    <subcellularLocation>
        <location evidence="1">Nucleus</location>
    </subcellularLocation>
</comment>
<dbReference type="GO" id="GO:0005634">
    <property type="term" value="C:nucleus"/>
    <property type="evidence" value="ECO:0007669"/>
    <property type="project" value="UniProtKB-SubCell"/>
</dbReference>
<feature type="region of interest" description="Disordered" evidence="8">
    <location>
        <begin position="154"/>
        <end position="200"/>
    </location>
</feature>
<evidence type="ECO:0000259" key="9">
    <source>
        <dbReference type="PROSITE" id="PS50280"/>
    </source>
</evidence>
<evidence type="ECO:0000256" key="7">
    <source>
        <dbReference type="ARBA" id="ARBA00023242"/>
    </source>
</evidence>
<dbReference type="SMART" id="SM00317">
    <property type="entry name" value="SET"/>
    <property type="match status" value="1"/>
</dbReference>
<dbReference type="GO" id="GO:0032259">
    <property type="term" value="P:methylation"/>
    <property type="evidence" value="ECO:0007669"/>
    <property type="project" value="UniProtKB-KW"/>
</dbReference>
<dbReference type="InterPro" id="IPR003616">
    <property type="entry name" value="Post-SET_dom"/>
</dbReference>
<keyword evidence="3" id="KW-0158">Chromosome</keyword>
<keyword evidence="5" id="KW-0808">Transferase</keyword>
<feature type="region of interest" description="Disordered" evidence="8">
    <location>
        <begin position="632"/>
        <end position="654"/>
    </location>
</feature>
<feature type="domain" description="AWS" evidence="12">
    <location>
        <begin position="263"/>
        <end position="316"/>
    </location>
</feature>
<evidence type="ECO:0000313" key="13">
    <source>
        <dbReference type="EMBL" id="WZN66830.1"/>
    </source>
</evidence>
<accession>A0AAX4PMD6</accession>
<evidence type="ECO:0000259" key="11">
    <source>
        <dbReference type="PROSITE" id="PS50868"/>
    </source>
</evidence>
<dbReference type="GO" id="GO:0042054">
    <property type="term" value="F:histone methyltransferase activity"/>
    <property type="evidence" value="ECO:0007669"/>
    <property type="project" value="InterPro"/>
</dbReference>
<feature type="compositionally biased region" description="Basic and acidic residues" evidence="8">
    <location>
        <begin position="639"/>
        <end position="648"/>
    </location>
</feature>
<dbReference type="AlphaFoldDB" id="A0AAX4PMD6"/>
<dbReference type="Gene3D" id="2.30.30.140">
    <property type="match status" value="1"/>
</dbReference>
<evidence type="ECO:0000256" key="2">
    <source>
        <dbReference type="ARBA" id="ARBA00004286"/>
    </source>
</evidence>
<name>A0AAX4PMD6_9CHLO</name>
<evidence type="ECO:0000256" key="1">
    <source>
        <dbReference type="ARBA" id="ARBA00004123"/>
    </source>
</evidence>
<dbReference type="Gene3D" id="2.170.270.10">
    <property type="entry name" value="SET domain"/>
    <property type="match status" value="1"/>
</dbReference>
<feature type="domain" description="SET" evidence="9">
    <location>
        <begin position="318"/>
        <end position="437"/>
    </location>
</feature>
<dbReference type="SUPFAM" id="SSF63748">
    <property type="entry name" value="Tudor/PWWP/MBT"/>
    <property type="match status" value="1"/>
</dbReference>
<dbReference type="PANTHER" id="PTHR22884">
    <property type="entry name" value="SET DOMAIN PROTEINS"/>
    <property type="match status" value="1"/>
</dbReference>
<protein>
    <submittedName>
        <fullName evidence="13">Histone-lysine N-methyltransferase</fullName>
    </submittedName>
</protein>
<keyword evidence="4" id="KW-0489">Methyltransferase</keyword>
<feature type="compositionally biased region" description="Basic residues" evidence="8">
    <location>
        <begin position="591"/>
        <end position="606"/>
    </location>
</feature>
<proteinExistence type="predicted"/>
<feature type="compositionally biased region" description="Basic and acidic residues" evidence="8">
    <location>
        <begin position="543"/>
        <end position="553"/>
    </location>
</feature>
<feature type="domain" description="PWWP" evidence="10">
    <location>
        <begin position="58"/>
        <end position="124"/>
    </location>
</feature>
<evidence type="ECO:0000259" key="12">
    <source>
        <dbReference type="PROSITE" id="PS51215"/>
    </source>
</evidence>
<feature type="region of interest" description="Disordered" evidence="8">
    <location>
        <begin position="531"/>
        <end position="620"/>
    </location>
</feature>
<dbReference type="Pfam" id="PF00856">
    <property type="entry name" value="SET"/>
    <property type="match status" value="1"/>
</dbReference>
<organism evidence="13 14">
    <name type="scientific">Chloropicon roscoffensis</name>
    <dbReference type="NCBI Taxonomy" id="1461544"/>
    <lineage>
        <taxon>Eukaryota</taxon>
        <taxon>Viridiplantae</taxon>
        <taxon>Chlorophyta</taxon>
        <taxon>Chloropicophyceae</taxon>
        <taxon>Chloropicales</taxon>
        <taxon>Chloropicaceae</taxon>
        <taxon>Chloropicon</taxon>
    </lineage>
</organism>
<sequence>MDRATSLVGKMKTFARDVERVGVFENAGTPASSGKAGRVAPVTGEEAMVRNKGRDPITDRLILVRVKGYPAWPCEEIPRRSVKKALPEVLARRPTPANQRLVQYFGTLEYGFAKDAQVVPFSECDEETLRTKRKKDPAFQLAVTQMFDMARNPKAKPVGWWNGPKPPPPADSDASDDDDDEGSPKLEKEPRNAPNRGVFSRTRAVWPSKDTLWLPDPRLPDGQFILPEMLSIRCKPRYKTIKRNLYEGPENGSQHKPKRLPREDILVCGCAPGSGCGSSDPEEQETCMNRKMFVRCCSSDCPNGKKCNNKEFSQMKTPKLKAFLTESCGWGVRTKEKIKRGQFVVEYVGEIIDDAECERRMWEAKKVHERNFYMMEISGNYVIDARHKASISRLINSSCQPNCRSQKCVDAATGEVRVGIFAMRDIEAGEELSYNYQFQHFAHGEAAKTSFDCRCGAPNCIGTLDSTVKKRDEVKETVGKKIKVKWIDGKEHLATVTDYNWKAGKYQITYEDGRTEDLSLDPEGKVKFKFLGGKKRSRTMKRPSGEGEGKGEAAKAPGEPQPKQKKPKRVQNKKEDKELAKQQASSQVAPKPKRQRKPVVARRPKAKKDPVVKPEPGFSGWVHDAIAKQFRKQQAISRSIEESEEGKGRPAVAVEEDKENAGWFANYRAEQIKRI</sequence>
<evidence type="ECO:0000256" key="4">
    <source>
        <dbReference type="ARBA" id="ARBA00022603"/>
    </source>
</evidence>
<dbReference type="SMART" id="SM00293">
    <property type="entry name" value="PWWP"/>
    <property type="match status" value="1"/>
</dbReference>
<dbReference type="PROSITE" id="PS50812">
    <property type="entry name" value="PWWP"/>
    <property type="match status" value="1"/>
</dbReference>
<evidence type="ECO:0000313" key="14">
    <source>
        <dbReference type="Proteomes" id="UP001472866"/>
    </source>
</evidence>